<feature type="compositionally biased region" description="Polar residues" evidence="2">
    <location>
        <begin position="786"/>
        <end position="802"/>
    </location>
</feature>
<sequence length="993" mass="109163">MDNNDLRHFASSGYSNQYSALQQHHLEQLREEILGNKEDISIKNKKLSAETNKRRRDLINRKKARENEEEKRRNEILAERKARIQDVTHRYQRAGAARSTTLSHQRVKSPRAKRAYSAPVVKTNQINIEDALRAIKGNSQLQYNVGDSGAVFLQKYGAHLQAANGHISTTNENNASMSSSRNRLSMRQHLENGSSNMFDQQLAQHQALNKSKAEIVQRNTETLVQDMRLEEGPDAKPEGEPQDDARSIESLDSLESEQPSYRSHVIDFGAEYEKNTSSDYHNRISSLESHLGGDTYRQESPIVLSDHNQRSKAAVSVQSRVQSAPVYRQMASTTATPTTDPNAFLGFQVVNTTDHRSSHVATTPNNVTSKKQNKLLHSNVLYNPENIQGAKSNTHSVNNTVGEMSFENFSTSTNGDAANATNGQSGGVSFYLKSRTESQSLVNEFPAHAWGTQVSSPPSTEPNPRPQAPTVQPTNTNTPSESCQGQQIDMFSDTASDSGAPRSILKKRNPKSPALPRSHSSPSIRDSVELTKQHLQNSAGRVETPKSAKKSVRFSEKNSEPVFFQKGSSPSSIPRPVNTTRAKATADGVPHISSTIAPKVTDKTLSTKHQSSPQHKGPVVAKHNLHTNNAADKPPETDKPSKAKPSLSDIRLDRTPTDDEIDILWDKVRDCLQESPIASTRSVAPPRDSPVSSVRSAPPDFQQSHVVNSLPPKPPIKKITASNINLIGRAQSTGMRRQTSADGSLSNLQRPKQDQPSFLQPETRGQTHVMKYTHQGVNNVAPGHTDPSQFGPNMPSNRSNGPVPSALEPHLSAANSHNHVSESMMSYLAAEQLAARESLSDKDIMKVMADGAYKEELGVAYKPHPPMSALSLEEQRLLKSLDRLNNKLKVVEEESLSSRSQVDQFQGSGAAAQVNSGNTHADFSSLLTHHRTMLKPHPPYTGTSSTRSFSATARGFRGHKPLQPRQRTASADIVRHNAMNGAVSGSGRQFRLY</sequence>
<feature type="region of interest" description="Disordered" evidence="2">
    <location>
        <begin position="449"/>
        <end position="655"/>
    </location>
</feature>
<feature type="compositionally biased region" description="Low complexity" evidence="2">
    <location>
        <begin position="681"/>
        <end position="700"/>
    </location>
</feature>
<proteinExistence type="predicted"/>
<dbReference type="AlphaFoldDB" id="A0A7J7JD28"/>
<protein>
    <submittedName>
        <fullName evidence="3">KIAA1377</fullName>
    </submittedName>
</protein>
<comment type="caution">
    <text evidence="3">The sequence shown here is derived from an EMBL/GenBank/DDBJ whole genome shotgun (WGS) entry which is preliminary data.</text>
</comment>
<feature type="region of interest" description="Disordered" evidence="2">
    <location>
        <begin position="53"/>
        <end position="72"/>
    </location>
</feature>
<keyword evidence="1" id="KW-0175">Coiled coil</keyword>
<feature type="compositionally biased region" description="Polar residues" evidence="2">
    <location>
        <begin position="566"/>
        <end position="582"/>
    </location>
</feature>
<feature type="compositionally biased region" description="Polar residues" evidence="2">
    <location>
        <begin position="603"/>
        <end position="614"/>
    </location>
</feature>
<feature type="compositionally biased region" description="Polar residues" evidence="2">
    <location>
        <begin position="469"/>
        <end position="497"/>
    </location>
</feature>
<feature type="compositionally biased region" description="Basic and acidic residues" evidence="2">
    <location>
        <begin position="227"/>
        <end position="245"/>
    </location>
</feature>
<feature type="compositionally biased region" description="Polar residues" evidence="2">
    <location>
        <begin position="720"/>
        <end position="760"/>
    </location>
</feature>
<gene>
    <name evidence="3" type="ORF">EB796_018143</name>
</gene>
<dbReference type="GO" id="GO:0097546">
    <property type="term" value="C:ciliary base"/>
    <property type="evidence" value="ECO:0007669"/>
    <property type="project" value="InterPro"/>
</dbReference>
<dbReference type="GO" id="GO:0005813">
    <property type="term" value="C:centrosome"/>
    <property type="evidence" value="ECO:0007669"/>
    <property type="project" value="InterPro"/>
</dbReference>
<dbReference type="GO" id="GO:0007052">
    <property type="term" value="P:mitotic spindle organization"/>
    <property type="evidence" value="ECO:0007669"/>
    <property type="project" value="InterPro"/>
</dbReference>
<dbReference type="GO" id="GO:1905515">
    <property type="term" value="P:non-motile cilium assembly"/>
    <property type="evidence" value="ECO:0007669"/>
    <property type="project" value="InterPro"/>
</dbReference>
<evidence type="ECO:0000256" key="1">
    <source>
        <dbReference type="SAM" id="Coils"/>
    </source>
</evidence>
<evidence type="ECO:0000313" key="3">
    <source>
        <dbReference type="EMBL" id="KAF6023546.1"/>
    </source>
</evidence>
<dbReference type="GO" id="GO:0031122">
    <property type="term" value="P:cytoplasmic microtubule organization"/>
    <property type="evidence" value="ECO:0007669"/>
    <property type="project" value="InterPro"/>
</dbReference>
<evidence type="ECO:0000256" key="2">
    <source>
        <dbReference type="SAM" id="MobiDB-lite"/>
    </source>
</evidence>
<accession>A0A7J7JD28</accession>
<reference evidence="3" key="1">
    <citation type="submission" date="2020-06" db="EMBL/GenBank/DDBJ databases">
        <title>Draft genome of Bugula neritina, a colonial animal packing powerful symbionts and potential medicines.</title>
        <authorList>
            <person name="Rayko M."/>
        </authorList>
    </citation>
    <scope>NUCLEOTIDE SEQUENCE [LARGE SCALE GENOMIC DNA]</scope>
    <source>
        <strain evidence="3">Kwan_BN1</strain>
    </source>
</reference>
<keyword evidence="4" id="KW-1185">Reference proteome</keyword>
<name>A0A7J7JD28_BUGNE</name>
<dbReference type="InterPro" id="IPR028257">
    <property type="entry name" value="CEP126"/>
</dbReference>
<feature type="coiled-coil region" evidence="1">
    <location>
        <begin position="867"/>
        <end position="901"/>
    </location>
</feature>
<dbReference type="OrthoDB" id="9900339at2759"/>
<dbReference type="Proteomes" id="UP000593567">
    <property type="component" value="Unassembled WGS sequence"/>
</dbReference>
<dbReference type="PANTHER" id="PTHR31191">
    <property type="entry name" value="CENTROSOMAL PROTEIN CEP126"/>
    <property type="match status" value="1"/>
</dbReference>
<feature type="region of interest" description="Disordered" evidence="2">
    <location>
        <begin position="223"/>
        <end position="245"/>
    </location>
</feature>
<feature type="region of interest" description="Disordered" evidence="2">
    <location>
        <begin position="676"/>
        <end position="760"/>
    </location>
</feature>
<feature type="region of interest" description="Disordered" evidence="2">
    <location>
        <begin position="782"/>
        <end position="810"/>
    </location>
</feature>
<feature type="region of interest" description="Disordered" evidence="2">
    <location>
        <begin position="93"/>
        <end position="116"/>
    </location>
</feature>
<feature type="compositionally biased region" description="Basic residues" evidence="2">
    <location>
        <begin position="105"/>
        <end position="114"/>
    </location>
</feature>
<organism evidence="3 4">
    <name type="scientific">Bugula neritina</name>
    <name type="common">Brown bryozoan</name>
    <name type="synonym">Sertularia neritina</name>
    <dbReference type="NCBI Taxonomy" id="10212"/>
    <lineage>
        <taxon>Eukaryota</taxon>
        <taxon>Metazoa</taxon>
        <taxon>Spiralia</taxon>
        <taxon>Lophotrochozoa</taxon>
        <taxon>Bryozoa</taxon>
        <taxon>Gymnolaemata</taxon>
        <taxon>Cheilostomatida</taxon>
        <taxon>Flustrina</taxon>
        <taxon>Buguloidea</taxon>
        <taxon>Bugulidae</taxon>
        <taxon>Bugula</taxon>
    </lineage>
</organism>
<dbReference type="EMBL" id="VXIV02002699">
    <property type="protein sequence ID" value="KAF6023546.1"/>
    <property type="molecule type" value="Genomic_DNA"/>
</dbReference>
<evidence type="ECO:0000313" key="4">
    <source>
        <dbReference type="Proteomes" id="UP000593567"/>
    </source>
</evidence>
<dbReference type="PANTHER" id="PTHR31191:SF4">
    <property type="entry name" value="CENTROSOMAL PROTEIN OF 126 KDA"/>
    <property type="match status" value="1"/>
</dbReference>